<dbReference type="InterPro" id="IPR044060">
    <property type="entry name" value="Bacterial_rp_domain"/>
</dbReference>
<sequence length="552" mass="61595">MNMKGKIKQFIALLVAIVLIAGMFPISMLFASDETFESTFTVIIDGSVKGDIFVTLTNSQNSEETRTEPVINGVATFENFVDLDNSYDIRITGMTGYEDYYCPNINFDGPSISFSASDFIPIEVIKVSGKIYDENGNLYRGGGTVSYSVYNEYNNYTVNFGGDGDFSIEVYKNVPYNFTFTTYDPKYDSVTLGPISSDKDINDLEVRLFIKTFSITTNASGNGTVSPSESSVLYGSNYSVSAKAEPGYEIEAFIVDGEPKADAVGKEEYTHTFYYITGNHTVDVTFSVKTYELEFWFNDDGKIMYESSQNVNNGGKIYVKGGESPSFTAIANPNYHISEVVIDGVKREDGTFDNKQTTYTYTFNNISSNHHIRVTFSINRYSINISSVGKGQVYAEGFSNGEKVNVEHGKPVKLKLIPEWDYDVKEVLLDGEAVTDYNLSGDGISYIYELPSVTSDHDITATFGDIETVEGDESDFYTIITKSLLDDYPKLSDDGVRIYSFKNKDASLTFKLNNGYSFICINGMIYYSQATITESILIEEIKVYKHFMVGRT</sequence>
<dbReference type="AlphaFoldDB" id="W4V1X9"/>
<dbReference type="EMBL" id="BAVR01000001">
    <property type="protein sequence ID" value="GAE86818.1"/>
    <property type="molecule type" value="Genomic_DNA"/>
</dbReference>
<dbReference type="Proteomes" id="UP000019109">
    <property type="component" value="Unassembled WGS sequence"/>
</dbReference>
<accession>W4V1X9</accession>
<dbReference type="Pfam" id="PF18998">
    <property type="entry name" value="Flg_new_2"/>
    <property type="match status" value="1"/>
</dbReference>
<dbReference type="STRING" id="1294263.JCM21531_142"/>
<gene>
    <name evidence="2" type="ORF">JCM21531_142</name>
</gene>
<evidence type="ECO:0000259" key="1">
    <source>
        <dbReference type="Pfam" id="PF18998"/>
    </source>
</evidence>
<keyword evidence="3" id="KW-1185">Reference proteome</keyword>
<name>W4V1X9_9FIRM</name>
<protein>
    <recommendedName>
        <fullName evidence="1">Bacterial repeat domain-containing protein</fullName>
    </recommendedName>
</protein>
<evidence type="ECO:0000313" key="3">
    <source>
        <dbReference type="Proteomes" id="UP000019109"/>
    </source>
</evidence>
<comment type="caution">
    <text evidence="2">The sequence shown here is derived from an EMBL/GenBank/DDBJ whole genome shotgun (WGS) entry which is preliminary data.</text>
</comment>
<proteinExistence type="predicted"/>
<evidence type="ECO:0000313" key="2">
    <source>
        <dbReference type="EMBL" id="GAE86818.1"/>
    </source>
</evidence>
<feature type="domain" description="Bacterial repeat" evidence="1">
    <location>
        <begin position="214"/>
        <end position="288"/>
    </location>
</feature>
<organism evidence="2 3">
    <name type="scientific">Acetivibrio straminisolvens JCM 21531</name>
    <dbReference type="NCBI Taxonomy" id="1294263"/>
    <lineage>
        <taxon>Bacteria</taxon>
        <taxon>Bacillati</taxon>
        <taxon>Bacillota</taxon>
        <taxon>Clostridia</taxon>
        <taxon>Eubacteriales</taxon>
        <taxon>Oscillospiraceae</taxon>
        <taxon>Acetivibrio</taxon>
    </lineage>
</organism>
<reference evidence="2" key="1">
    <citation type="journal article" date="2014" name="Genome Announc.">
        <title>Draft Genome Sequence of Clostridium straminisolvens Strain JCM 21531T, Isolated from a Cellulose-Degrading Bacterial Community.</title>
        <authorList>
            <person name="Yuki M."/>
            <person name="Oshima K."/>
            <person name="Suda W."/>
            <person name="Sakamoto M."/>
            <person name="Kitamura K."/>
            <person name="Iida T."/>
            <person name="Hattori M."/>
            <person name="Ohkuma M."/>
        </authorList>
    </citation>
    <scope>NUCLEOTIDE SEQUENCE [LARGE SCALE GENOMIC DNA]</scope>
    <source>
        <strain evidence="2">JCM 21531</strain>
    </source>
</reference>